<evidence type="ECO:0000256" key="1">
    <source>
        <dbReference type="ARBA" id="ARBA00007452"/>
    </source>
</evidence>
<keyword evidence="5 7" id="KW-0234">DNA repair</keyword>
<evidence type="ECO:0000256" key="2">
    <source>
        <dbReference type="ARBA" id="ARBA00021310"/>
    </source>
</evidence>
<dbReference type="InterPro" id="IPR022572">
    <property type="entry name" value="DNA_rep/recomb_RecO_N"/>
</dbReference>
<keyword evidence="3 7" id="KW-0227">DNA damage</keyword>
<accession>A0AAE3SM92</accession>
<evidence type="ECO:0000313" key="9">
    <source>
        <dbReference type="EMBL" id="MCX2718334.1"/>
    </source>
</evidence>
<dbReference type="GO" id="GO:0006310">
    <property type="term" value="P:DNA recombination"/>
    <property type="evidence" value="ECO:0007669"/>
    <property type="project" value="UniProtKB-UniRule"/>
</dbReference>
<dbReference type="PANTHER" id="PTHR33991:SF1">
    <property type="entry name" value="DNA REPAIR PROTEIN RECO"/>
    <property type="match status" value="1"/>
</dbReference>
<dbReference type="AlphaFoldDB" id="A0AAE3SM92"/>
<evidence type="ECO:0000256" key="4">
    <source>
        <dbReference type="ARBA" id="ARBA00023172"/>
    </source>
</evidence>
<dbReference type="Pfam" id="PF11967">
    <property type="entry name" value="RecO_N"/>
    <property type="match status" value="1"/>
</dbReference>
<organism evidence="9 10">
    <name type="scientific">Lentiprolixibacter aurantiacus</name>
    <dbReference type="NCBI Taxonomy" id="2993939"/>
    <lineage>
        <taxon>Bacteria</taxon>
        <taxon>Pseudomonadati</taxon>
        <taxon>Bacteroidota</taxon>
        <taxon>Flavobacteriia</taxon>
        <taxon>Flavobacteriales</taxon>
        <taxon>Flavobacteriaceae</taxon>
        <taxon>Lentiprolixibacter</taxon>
    </lineage>
</organism>
<dbReference type="PANTHER" id="PTHR33991">
    <property type="entry name" value="DNA REPAIR PROTEIN RECO"/>
    <property type="match status" value="1"/>
</dbReference>
<comment type="caution">
    <text evidence="9">The sequence shown here is derived from an EMBL/GenBank/DDBJ whole genome shotgun (WGS) entry which is preliminary data.</text>
</comment>
<keyword evidence="4 7" id="KW-0233">DNA recombination</keyword>
<dbReference type="HAMAP" id="MF_00201">
    <property type="entry name" value="RecO"/>
    <property type="match status" value="1"/>
</dbReference>
<dbReference type="NCBIfam" id="TIGR00613">
    <property type="entry name" value="reco"/>
    <property type="match status" value="1"/>
</dbReference>
<protein>
    <recommendedName>
        <fullName evidence="2 7">DNA repair protein RecO</fullName>
    </recommendedName>
    <alternativeName>
        <fullName evidence="6 7">Recombination protein O</fullName>
    </alternativeName>
</protein>
<sequence length="239" mass="27325">MQVRTKAIVLSSLKYGDTSLIVRAYTESDGLKAYLLKGILASRKGKLKTAYFQPLSQLELVAVHKNKGTLEQIREARVDFPYSTLQTDITKNAITLFLAEMLSNCIREEQADPALFSYLQTALQWLDTHDKIANFHLYFLLSLTRFLGCYPDLSNQDAAYFDLSEGQFTEVPSAENVISGDELHQFRKLLGTTFDVVHLIKMSKVQRQKLLQIIVEYFELHLHGFRKPRSLAVLNEVFN</sequence>
<dbReference type="Gene3D" id="2.40.50.140">
    <property type="entry name" value="Nucleic acid-binding proteins"/>
    <property type="match status" value="1"/>
</dbReference>
<evidence type="ECO:0000256" key="3">
    <source>
        <dbReference type="ARBA" id="ARBA00022763"/>
    </source>
</evidence>
<dbReference type="InterPro" id="IPR003717">
    <property type="entry name" value="RecO"/>
</dbReference>
<comment type="similarity">
    <text evidence="1 7">Belongs to the RecO family.</text>
</comment>
<comment type="function">
    <text evidence="7">Involved in DNA repair and RecF pathway recombination.</text>
</comment>
<dbReference type="GO" id="GO:0043590">
    <property type="term" value="C:bacterial nucleoid"/>
    <property type="evidence" value="ECO:0007669"/>
    <property type="project" value="TreeGrafter"/>
</dbReference>
<dbReference type="GO" id="GO:0006302">
    <property type="term" value="P:double-strand break repair"/>
    <property type="evidence" value="ECO:0007669"/>
    <property type="project" value="TreeGrafter"/>
</dbReference>
<proteinExistence type="inferred from homology"/>
<dbReference type="SUPFAM" id="SSF50249">
    <property type="entry name" value="Nucleic acid-binding proteins"/>
    <property type="match status" value="1"/>
</dbReference>
<dbReference type="InterPro" id="IPR042242">
    <property type="entry name" value="RecO_C"/>
</dbReference>
<evidence type="ECO:0000256" key="5">
    <source>
        <dbReference type="ARBA" id="ARBA00023204"/>
    </source>
</evidence>
<dbReference type="SUPFAM" id="SSF57863">
    <property type="entry name" value="ArfGap/RecO-like zinc finger"/>
    <property type="match status" value="1"/>
</dbReference>
<evidence type="ECO:0000259" key="8">
    <source>
        <dbReference type="Pfam" id="PF11967"/>
    </source>
</evidence>
<dbReference type="Gene3D" id="1.20.1440.120">
    <property type="entry name" value="Recombination protein O, C-terminal domain"/>
    <property type="match status" value="1"/>
</dbReference>
<dbReference type="Proteomes" id="UP001207116">
    <property type="component" value="Unassembled WGS sequence"/>
</dbReference>
<gene>
    <name evidence="7 9" type="primary">recO</name>
    <name evidence="9" type="ORF">OO016_01850</name>
</gene>
<feature type="domain" description="DNA replication/recombination mediator RecO N-terminal" evidence="8">
    <location>
        <begin position="1"/>
        <end position="78"/>
    </location>
</feature>
<dbReference type="Pfam" id="PF02565">
    <property type="entry name" value="RecO_C"/>
    <property type="match status" value="1"/>
</dbReference>
<dbReference type="EMBL" id="JAPFQP010000001">
    <property type="protein sequence ID" value="MCX2718334.1"/>
    <property type="molecule type" value="Genomic_DNA"/>
</dbReference>
<name>A0AAE3SM92_9FLAO</name>
<dbReference type="InterPro" id="IPR037278">
    <property type="entry name" value="ARFGAP/RecO"/>
</dbReference>
<dbReference type="InterPro" id="IPR012340">
    <property type="entry name" value="NA-bd_OB-fold"/>
</dbReference>
<reference evidence="9" key="1">
    <citation type="submission" date="2022-11" db="EMBL/GenBank/DDBJ databases">
        <title>The characterization of three novel Bacteroidetes species and genomic analysis of their roles in tidal elemental geochemical cycles.</title>
        <authorList>
            <person name="Ma K.-J."/>
        </authorList>
    </citation>
    <scope>NUCLEOTIDE SEQUENCE</scope>
    <source>
        <strain evidence="9">M415</strain>
    </source>
</reference>
<evidence type="ECO:0000256" key="7">
    <source>
        <dbReference type="HAMAP-Rule" id="MF_00201"/>
    </source>
</evidence>
<evidence type="ECO:0000313" key="10">
    <source>
        <dbReference type="Proteomes" id="UP001207116"/>
    </source>
</evidence>
<dbReference type="RefSeq" id="WP_266010343.1">
    <property type="nucleotide sequence ID" value="NZ_JAPFQP010000001.1"/>
</dbReference>
<evidence type="ECO:0000256" key="6">
    <source>
        <dbReference type="ARBA" id="ARBA00033409"/>
    </source>
</evidence>
<keyword evidence="10" id="KW-1185">Reference proteome</keyword>